<dbReference type="GO" id="GO:0005737">
    <property type="term" value="C:cytoplasm"/>
    <property type="evidence" value="ECO:0007669"/>
    <property type="project" value="TreeGrafter"/>
</dbReference>
<evidence type="ECO:0000256" key="5">
    <source>
        <dbReference type="ARBA" id="ARBA00022741"/>
    </source>
</evidence>
<comment type="pathway">
    <text evidence="2">Protein modification; protein lipoylation via exogenous pathway; protein N(6)-(lipoyl)lysine from lipoate: step 1/2.</text>
</comment>
<dbReference type="GO" id="GO:0005524">
    <property type="term" value="F:ATP binding"/>
    <property type="evidence" value="ECO:0007669"/>
    <property type="project" value="UniProtKB-KW"/>
</dbReference>
<dbReference type="UniPathway" id="UPA00537">
    <property type="reaction ID" value="UER00594"/>
</dbReference>
<evidence type="ECO:0000256" key="2">
    <source>
        <dbReference type="ARBA" id="ARBA00005124"/>
    </source>
</evidence>
<dbReference type="Pfam" id="PF10437">
    <property type="entry name" value="Lip_prot_lig_C"/>
    <property type="match status" value="1"/>
</dbReference>
<dbReference type="NCBIfam" id="TIGR00545">
    <property type="entry name" value="lipoyltrans"/>
    <property type="match status" value="1"/>
</dbReference>
<accession>A0A2S0NK78</accession>
<dbReference type="PANTHER" id="PTHR12561:SF3">
    <property type="entry name" value="LIPOYLTRANSFERASE 1, MITOCHONDRIAL"/>
    <property type="match status" value="1"/>
</dbReference>
<dbReference type="PROSITE" id="PS51733">
    <property type="entry name" value="BPL_LPL_CATALYTIC"/>
    <property type="match status" value="1"/>
</dbReference>
<organism evidence="9 10">
    <name type="scientific">Williamsoniiplasma luminosum</name>
    <dbReference type="NCBI Taxonomy" id="214888"/>
    <lineage>
        <taxon>Bacteria</taxon>
        <taxon>Bacillati</taxon>
        <taxon>Mycoplasmatota</taxon>
        <taxon>Mollicutes</taxon>
        <taxon>Entomoplasmatales</taxon>
        <taxon>Williamsoniiplasma</taxon>
    </lineage>
</organism>
<dbReference type="GO" id="GO:0017118">
    <property type="term" value="F:lipoyltransferase activity"/>
    <property type="evidence" value="ECO:0007669"/>
    <property type="project" value="TreeGrafter"/>
</dbReference>
<evidence type="ECO:0000313" key="10">
    <source>
        <dbReference type="Proteomes" id="UP000239250"/>
    </source>
</evidence>
<keyword evidence="4 9" id="KW-0436">Ligase</keyword>
<evidence type="ECO:0000256" key="4">
    <source>
        <dbReference type="ARBA" id="ARBA00022598"/>
    </source>
</evidence>
<feature type="domain" description="BPL/LPL catalytic" evidence="8">
    <location>
        <begin position="27"/>
        <end position="215"/>
    </location>
</feature>
<comment type="pathway">
    <text evidence="1">Protein modification; protein lipoylation via exogenous pathway; protein N(6)-(lipoyl)lysine from lipoate: step 2/2.</text>
</comment>
<dbReference type="InterPro" id="IPR019491">
    <property type="entry name" value="Lipoate_protein_ligase_C"/>
</dbReference>
<sequence length="332" mass="37536">MMKILFAKTNSPYFNLATEEYLFNSEKYQPPIVFLWQNQNTIVVGKNQNTFAEINLINAQKDDVNIVRRNTGGGTVYQDLGNLCFSLLISNQNESSTEVFEKSLQPILDLLRSLGLNANFKGRNDLEIDGAKISGNAQVKNSTKILSHGTLLFDVDLPKLGKYLNVNQVKMESKKIASAPARVTNIKPLLKDNLGIEDFIKMIAKQYSQANVEEFILDAEDLKAIEELEVNKFKTWEWNFGKNETFSSVKTEYIPQIGLIEIGMNVDKGIIKSMHIFGDFLGTLGTQEITEKLIDKKYDRETIKNELSKIKNINEIFGADIAIENLVNLILK</sequence>
<dbReference type="PANTHER" id="PTHR12561">
    <property type="entry name" value="LIPOATE-PROTEIN LIGASE"/>
    <property type="match status" value="1"/>
</dbReference>
<evidence type="ECO:0000259" key="8">
    <source>
        <dbReference type="PROSITE" id="PS51733"/>
    </source>
</evidence>
<name>A0A2S0NK78_9MOLU</name>
<gene>
    <name evidence="9" type="ORF">C5T88_02415</name>
</gene>
<protein>
    <recommendedName>
        <fullName evidence="3">lipoate--protein ligase</fullName>
        <ecNumber evidence="3">6.3.1.20</ecNumber>
    </recommendedName>
</protein>
<dbReference type="CDD" id="cd16443">
    <property type="entry name" value="LplA"/>
    <property type="match status" value="1"/>
</dbReference>
<dbReference type="AlphaFoldDB" id="A0A2S0NK78"/>
<dbReference type="EC" id="6.3.1.20" evidence="3"/>
<dbReference type="SUPFAM" id="SSF82649">
    <property type="entry name" value="SufE/NifU"/>
    <property type="match status" value="1"/>
</dbReference>
<dbReference type="Gene3D" id="3.30.390.50">
    <property type="entry name" value="CO dehydrogenase flavoprotein, C-terminal domain"/>
    <property type="match status" value="1"/>
</dbReference>
<dbReference type="InterPro" id="IPR004562">
    <property type="entry name" value="LipoylTrfase_LipoateP_Ligase"/>
</dbReference>
<evidence type="ECO:0000256" key="3">
    <source>
        <dbReference type="ARBA" id="ARBA00012367"/>
    </source>
</evidence>
<evidence type="ECO:0000256" key="7">
    <source>
        <dbReference type="ARBA" id="ARBA00048037"/>
    </source>
</evidence>
<dbReference type="GO" id="GO:0009249">
    <property type="term" value="P:protein lipoylation"/>
    <property type="evidence" value="ECO:0007669"/>
    <property type="project" value="InterPro"/>
</dbReference>
<comment type="catalytic activity">
    <reaction evidence="7">
        <text>L-lysyl-[lipoyl-carrier protein] + (R)-lipoate + ATP = N(6)-[(R)-lipoyl]-L-lysyl-[lipoyl-carrier protein] + AMP + diphosphate + H(+)</text>
        <dbReference type="Rhea" id="RHEA:49288"/>
        <dbReference type="Rhea" id="RHEA-COMP:10500"/>
        <dbReference type="Rhea" id="RHEA-COMP:10502"/>
        <dbReference type="ChEBI" id="CHEBI:15378"/>
        <dbReference type="ChEBI" id="CHEBI:29969"/>
        <dbReference type="ChEBI" id="CHEBI:30616"/>
        <dbReference type="ChEBI" id="CHEBI:33019"/>
        <dbReference type="ChEBI" id="CHEBI:83088"/>
        <dbReference type="ChEBI" id="CHEBI:83099"/>
        <dbReference type="ChEBI" id="CHEBI:456215"/>
        <dbReference type="EC" id="6.3.1.20"/>
    </reaction>
</comment>
<dbReference type="GO" id="GO:0016979">
    <property type="term" value="F:lipoate-protein ligase activity"/>
    <property type="evidence" value="ECO:0007669"/>
    <property type="project" value="UniProtKB-EC"/>
</dbReference>
<evidence type="ECO:0000256" key="6">
    <source>
        <dbReference type="ARBA" id="ARBA00022840"/>
    </source>
</evidence>
<dbReference type="EMBL" id="CP027019">
    <property type="protein sequence ID" value="AVP49417.1"/>
    <property type="molecule type" value="Genomic_DNA"/>
</dbReference>
<dbReference type="Gene3D" id="3.30.930.10">
    <property type="entry name" value="Bira Bifunctional Protein, Domain 2"/>
    <property type="match status" value="1"/>
</dbReference>
<proteinExistence type="predicted"/>
<evidence type="ECO:0000256" key="1">
    <source>
        <dbReference type="ARBA" id="ARBA00005085"/>
    </source>
</evidence>
<dbReference type="InterPro" id="IPR004143">
    <property type="entry name" value="BPL_LPL_catalytic"/>
</dbReference>
<dbReference type="InterPro" id="IPR045864">
    <property type="entry name" value="aa-tRNA-synth_II/BPL/LPL"/>
</dbReference>
<reference evidence="10" key="1">
    <citation type="submission" date="2018-02" db="EMBL/GenBank/DDBJ databases">
        <title>Firefly genomes illuminate parallel origins of bioluminescence in beetles.</title>
        <authorList>
            <person name="Fallon T.R."/>
            <person name="Lower S.E.S."/>
            <person name="Behringer M."/>
            <person name="Weng J.-K."/>
        </authorList>
    </citation>
    <scope>NUCLEOTIDE SEQUENCE [LARGE SCALE GENOMIC DNA]</scope>
</reference>
<dbReference type="Proteomes" id="UP000239250">
    <property type="component" value="Chromosome"/>
</dbReference>
<keyword evidence="6" id="KW-0067">ATP-binding</keyword>
<keyword evidence="5" id="KW-0547">Nucleotide-binding</keyword>
<evidence type="ECO:0000313" key="9">
    <source>
        <dbReference type="EMBL" id="AVP49417.1"/>
    </source>
</evidence>
<dbReference type="Pfam" id="PF21948">
    <property type="entry name" value="LplA-B_cat"/>
    <property type="match status" value="1"/>
</dbReference>
<dbReference type="SUPFAM" id="SSF55681">
    <property type="entry name" value="Class II aaRS and biotin synthetases"/>
    <property type="match status" value="1"/>
</dbReference>